<reference evidence="1" key="2">
    <citation type="submission" date="2025-09" db="UniProtKB">
        <authorList>
            <consortium name="Ensembl"/>
        </authorList>
    </citation>
    <scope>IDENTIFICATION</scope>
</reference>
<organism evidence="1 2">
    <name type="scientific">Leptobrachium leishanense</name>
    <name type="common">Leishan spiny toad</name>
    <dbReference type="NCBI Taxonomy" id="445787"/>
    <lineage>
        <taxon>Eukaryota</taxon>
        <taxon>Metazoa</taxon>
        <taxon>Chordata</taxon>
        <taxon>Craniata</taxon>
        <taxon>Vertebrata</taxon>
        <taxon>Euteleostomi</taxon>
        <taxon>Amphibia</taxon>
        <taxon>Batrachia</taxon>
        <taxon>Anura</taxon>
        <taxon>Pelobatoidea</taxon>
        <taxon>Megophryidae</taxon>
        <taxon>Leptobrachium</taxon>
    </lineage>
</organism>
<evidence type="ECO:0008006" key="3">
    <source>
        <dbReference type="Google" id="ProtNLM"/>
    </source>
</evidence>
<protein>
    <recommendedName>
        <fullName evidence="3">Reverse transcriptase</fullName>
    </recommendedName>
</protein>
<evidence type="ECO:0000313" key="2">
    <source>
        <dbReference type="Proteomes" id="UP000694569"/>
    </source>
</evidence>
<name>A0A8C5QU70_9ANUR</name>
<dbReference type="OrthoDB" id="2426083at2759"/>
<keyword evidence="2" id="KW-1185">Reference proteome</keyword>
<dbReference type="GeneTree" id="ENSGT00940000165023"/>
<dbReference type="Proteomes" id="UP000694569">
    <property type="component" value="Unplaced"/>
</dbReference>
<reference evidence="1" key="1">
    <citation type="submission" date="2025-08" db="UniProtKB">
        <authorList>
            <consortium name="Ensembl"/>
        </authorList>
    </citation>
    <scope>IDENTIFICATION</scope>
</reference>
<accession>A0A8C5QU70</accession>
<dbReference type="PANTHER" id="PTHR31635:SF196">
    <property type="entry name" value="REVERSE TRANSCRIPTASE DOMAIN-CONTAINING PROTEIN-RELATED"/>
    <property type="match status" value="1"/>
</dbReference>
<evidence type="ECO:0000313" key="1">
    <source>
        <dbReference type="Ensembl" id="ENSLLEP00000041320.1"/>
    </source>
</evidence>
<dbReference type="AlphaFoldDB" id="A0A8C5QU70"/>
<dbReference type="PANTHER" id="PTHR31635">
    <property type="entry name" value="REVERSE TRANSCRIPTASE DOMAIN-CONTAINING PROTEIN-RELATED"/>
    <property type="match status" value="1"/>
</dbReference>
<dbReference type="Ensembl" id="ENSLLET00000042980.1">
    <property type="protein sequence ID" value="ENSLLEP00000041320.1"/>
    <property type="gene ID" value="ENSLLEG00000026301.1"/>
</dbReference>
<sequence>MKYLGIKLPTRLASLFEVNFPTLWDTLQADLLSWKKVKVSWFGRLSIKKMNVLPRLLYLFQTIPTIIPRNFFAPIKSSILKFIWHGSRPRVRWTTLTRPKSAGGVALPDLHKYYFASHLLRLTEWSTGGRRPLWLDLEEVSPEVHLWALPWIAKSNRPDALRTHPLITATLRVWDSTITKRQLSSYPSPLLPLADNPAFPVGLHPTLGSRILCPNYPRASAMLKDATYQPPWEQTPGPNPATFSEQFNYFQILHYLRSLPGQHRILRTLSTFERLCVSITVLKHGVSILYALLNTTSSNDPPPFESRWAEILDTPLTEEGWSNTYELIHHGTPMAKMQEQAYKIL</sequence>
<proteinExistence type="predicted"/>